<keyword evidence="4 9" id="KW-0812">Transmembrane</keyword>
<organism evidence="11 12">
    <name type="scientific">Serendipita indica (strain DSM 11827)</name>
    <name type="common">Root endophyte fungus</name>
    <name type="synonym">Piriformospora indica</name>
    <dbReference type="NCBI Taxonomy" id="1109443"/>
    <lineage>
        <taxon>Eukaryota</taxon>
        <taxon>Fungi</taxon>
        <taxon>Dikarya</taxon>
        <taxon>Basidiomycota</taxon>
        <taxon>Agaricomycotina</taxon>
        <taxon>Agaricomycetes</taxon>
        <taxon>Sebacinales</taxon>
        <taxon>Serendipitaceae</taxon>
        <taxon>Serendipita</taxon>
    </lineage>
</organism>
<gene>
    <name evidence="11" type="ORF">PIIN_04687</name>
</gene>
<evidence type="ECO:0000256" key="6">
    <source>
        <dbReference type="ARBA" id="ARBA00022989"/>
    </source>
</evidence>
<dbReference type="PROSITE" id="PS50920">
    <property type="entry name" value="SOLCAR"/>
    <property type="match status" value="1"/>
</dbReference>
<dbReference type="Pfam" id="PF00153">
    <property type="entry name" value="Mito_carr"/>
    <property type="match status" value="2"/>
</dbReference>
<comment type="caution">
    <text evidence="11">The sequence shown here is derived from an EMBL/GenBank/DDBJ whole genome shotgun (WGS) entry which is preliminary data.</text>
</comment>
<evidence type="ECO:0000256" key="1">
    <source>
        <dbReference type="ARBA" id="ARBA00004225"/>
    </source>
</evidence>
<keyword evidence="8 9" id="KW-0472">Membrane</keyword>
<dbReference type="HOGENOM" id="CLU_015166_16_0_1"/>
<evidence type="ECO:0000256" key="9">
    <source>
        <dbReference type="PROSITE-ProRule" id="PRU00282"/>
    </source>
</evidence>
<dbReference type="PANTHER" id="PTHR45624:SF10">
    <property type="entry name" value="SLC (SOLUTE CARRIER) HOMOLOG"/>
    <property type="match status" value="1"/>
</dbReference>
<dbReference type="GO" id="GO:0022857">
    <property type="term" value="F:transmembrane transporter activity"/>
    <property type="evidence" value="ECO:0007669"/>
    <property type="project" value="TreeGrafter"/>
</dbReference>
<reference evidence="11 12" key="1">
    <citation type="journal article" date="2011" name="PLoS Pathog.">
        <title>Endophytic Life Strategies Decoded by Genome and Transcriptome Analyses of the Mutualistic Root Symbiont Piriformospora indica.</title>
        <authorList>
            <person name="Zuccaro A."/>
            <person name="Lahrmann U."/>
            <person name="Guldener U."/>
            <person name="Langen G."/>
            <person name="Pfiffi S."/>
            <person name="Biedenkopf D."/>
            <person name="Wong P."/>
            <person name="Samans B."/>
            <person name="Grimm C."/>
            <person name="Basiewicz M."/>
            <person name="Murat C."/>
            <person name="Martin F."/>
            <person name="Kogel K.H."/>
        </authorList>
    </citation>
    <scope>NUCLEOTIDE SEQUENCE [LARGE SCALE GENOMIC DNA]</scope>
    <source>
        <strain evidence="11 12">DSM 11827</strain>
    </source>
</reference>
<evidence type="ECO:0000313" key="12">
    <source>
        <dbReference type="Proteomes" id="UP000007148"/>
    </source>
</evidence>
<keyword evidence="6" id="KW-1133">Transmembrane helix</keyword>
<dbReference type="InterPro" id="IPR018108">
    <property type="entry name" value="MCP_transmembrane"/>
</dbReference>
<dbReference type="Proteomes" id="UP000007148">
    <property type="component" value="Unassembled WGS sequence"/>
</dbReference>
<dbReference type="Gene3D" id="1.50.40.10">
    <property type="entry name" value="Mitochondrial carrier domain"/>
    <property type="match status" value="1"/>
</dbReference>
<dbReference type="GO" id="GO:0031966">
    <property type="term" value="C:mitochondrial membrane"/>
    <property type="evidence" value="ECO:0007669"/>
    <property type="project" value="UniProtKB-SubCell"/>
</dbReference>
<keyword evidence="5" id="KW-0677">Repeat</keyword>
<name>G4THF4_SERID</name>
<dbReference type="OrthoDB" id="14252at2759"/>
<keyword evidence="12" id="KW-1185">Reference proteome</keyword>
<dbReference type="PRINTS" id="PR00926">
    <property type="entry name" value="MITOCARRIER"/>
</dbReference>
<proteinExistence type="inferred from homology"/>
<evidence type="ECO:0000256" key="7">
    <source>
        <dbReference type="ARBA" id="ARBA00023128"/>
    </source>
</evidence>
<comment type="similarity">
    <text evidence="2 10">Belongs to the mitochondrial carrier (TC 2.A.29) family.</text>
</comment>
<evidence type="ECO:0000256" key="2">
    <source>
        <dbReference type="ARBA" id="ARBA00006375"/>
    </source>
</evidence>
<dbReference type="InterPro" id="IPR023395">
    <property type="entry name" value="MCP_dom_sf"/>
</dbReference>
<keyword evidence="3 10" id="KW-0813">Transport</keyword>
<keyword evidence="7" id="KW-0496">Mitochondrion</keyword>
<protein>
    <submittedName>
        <fullName evidence="11">Related to carnitine/acyl carnitine carrier, putative-Cryptococcus neoformans</fullName>
    </submittedName>
</protein>
<dbReference type="PANTHER" id="PTHR45624">
    <property type="entry name" value="MITOCHONDRIAL BASIC AMINO ACIDS TRANSPORTER-RELATED"/>
    <property type="match status" value="1"/>
</dbReference>
<feature type="repeat" description="Solcar" evidence="9">
    <location>
        <begin position="180"/>
        <end position="284"/>
    </location>
</feature>
<dbReference type="OMA" id="HMANQDP"/>
<dbReference type="AlphaFoldDB" id="G4THF4"/>
<evidence type="ECO:0000256" key="10">
    <source>
        <dbReference type="RuleBase" id="RU000488"/>
    </source>
</evidence>
<accession>G4THF4</accession>
<evidence type="ECO:0000256" key="5">
    <source>
        <dbReference type="ARBA" id="ARBA00022737"/>
    </source>
</evidence>
<dbReference type="SUPFAM" id="SSF103506">
    <property type="entry name" value="Mitochondrial carrier"/>
    <property type="match status" value="1"/>
</dbReference>
<dbReference type="InterPro" id="IPR050567">
    <property type="entry name" value="Mitochondrial_Carrier"/>
</dbReference>
<dbReference type="eggNOG" id="KOG0762">
    <property type="taxonomic scope" value="Eukaryota"/>
</dbReference>
<sequence>MSGSSSSSSQQPTKKDLDPTIDFLAGTVAGLTSKSDFKTREQLHAIARPQMHSIPSYKRKEHVDCSKASRPPWQLGCAILNGLVFGTYGFLMKAQLQAHQREPSLTQTFIAGAGSGVVSSLVTCPSELIKIHQQGSVHSQPPSYEAVSRSFRRRVPPPTDHSTHKSGALAREAHVELPAVPWYGVLLAGALAGPASWIATFPADVIKTRMQALPDEMEASRTLPKPGQSSITAVRREMGTLETVRHCYRREGLRTFVAGLTPTLIRSVPVNIVTFGAFEFVVSVLTKDNV</sequence>
<evidence type="ECO:0000256" key="8">
    <source>
        <dbReference type="ARBA" id="ARBA00023136"/>
    </source>
</evidence>
<comment type="subcellular location">
    <subcellularLocation>
        <location evidence="1">Mitochondrion membrane</location>
        <topology evidence="1">Multi-pass membrane protein</topology>
    </subcellularLocation>
</comment>
<dbReference type="EMBL" id="CAFZ01000093">
    <property type="protein sequence ID" value="CCA70752.1"/>
    <property type="molecule type" value="Genomic_DNA"/>
</dbReference>
<evidence type="ECO:0000256" key="4">
    <source>
        <dbReference type="ARBA" id="ARBA00022692"/>
    </source>
</evidence>
<evidence type="ECO:0000256" key="3">
    <source>
        <dbReference type="ARBA" id="ARBA00022448"/>
    </source>
</evidence>
<evidence type="ECO:0000313" key="11">
    <source>
        <dbReference type="EMBL" id="CCA70752.1"/>
    </source>
</evidence>
<dbReference type="InterPro" id="IPR002067">
    <property type="entry name" value="MCP"/>
</dbReference>
<dbReference type="InParanoid" id="G4THF4"/>